<evidence type="ECO:0000256" key="2">
    <source>
        <dbReference type="ARBA" id="ARBA00022679"/>
    </source>
</evidence>
<dbReference type="GO" id="GO:0006641">
    <property type="term" value="P:triglyceride metabolic process"/>
    <property type="evidence" value="ECO:0007669"/>
    <property type="project" value="TreeGrafter"/>
</dbReference>
<dbReference type="EMBL" id="SDMP01000019">
    <property type="protein sequence ID" value="RYQ88544.1"/>
    <property type="molecule type" value="Genomic_DNA"/>
</dbReference>
<keyword evidence="3" id="KW-0547">Nucleotide-binding</keyword>
<feature type="domain" description="Carbohydrate kinase FGGY C-terminal" evidence="6">
    <location>
        <begin position="3"/>
        <end position="109"/>
    </location>
</feature>
<keyword evidence="8" id="KW-1185">Reference proteome</keyword>
<gene>
    <name evidence="7" type="ORF">Ahy_B09g095669</name>
</gene>
<name>A0A444XFK6_ARAHY</name>
<dbReference type="Gene3D" id="3.30.420.40">
    <property type="match status" value="1"/>
</dbReference>
<evidence type="ECO:0000256" key="3">
    <source>
        <dbReference type="ARBA" id="ARBA00022741"/>
    </source>
</evidence>
<sequence>MASQVENTGGVYFVPAFNGLFAPWWRDDARGIVIGITRYTTKAHIARAVLESMCFQVKDVVDSMQKDYGNDKKDGVLRVDGDLSAMPVIRPSDIETTARGAAFAAGLAAGIWKEDFIFDTAEQMKKATTFRPIMTEEVRKKKVECWNKAVNRSFDLADLSFEL</sequence>
<dbReference type="InterPro" id="IPR018483">
    <property type="entry name" value="Carb_kinase_FGGY_CS"/>
</dbReference>
<dbReference type="PANTHER" id="PTHR10196:SF69">
    <property type="entry name" value="GLYCEROL KINASE"/>
    <property type="match status" value="1"/>
</dbReference>
<comment type="caution">
    <text evidence="7">The sequence shown here is derived from an EMBL/GenBank/DDBJ whole genome shotgun (WGS) entry which is preliminary data.</text>
</comment>
<dbReference type="Pfam" id="PF02782">
    <property type="entry name" value="FGGY_C"/>
    <property type="match status" value="1"/>
</dbReference>
<evidence type="ECO:0000256" key="1">
    <source>
        <dbReference type="ARBA" id="ARBA00009156"/>
    </source>
</evidence>
<evidence type="ECO:0000259" key="6">
    <source>
        <dbReference type="Pfam" id="PF02782"/>
    </source>
</evidence>
<proteinExistence type="inferred from homology"/>
<organism evidence="7 8">
    <name type="scientific">Arachis hypogaea</name>
    <name type="common">Peanut</name>
    <dbReference type="NCBI Taxonomy" id="3818"/>
    <lineage>
        <taxon>Eukaryota</taxon>
        <taxon>Viridiplantae</taxon>
        <taxon>Streptophyta</taxon>
        <taxon>Embryophyta</taxon>
        <taxon>Tracheophyta</taxon>
        <taxon>Spermatophyta</taxon>
        <taxon>Magnoliopsida</taxon>
        <taxon>eudicotyledons</taxon>
        <taxon>Gunneridae</taxon>
        <taxon>Pentapetalae</taxon>
        <taxon>rosids</taxon>
        <taxon>fabids</taxon>
        <taxon>Fabales</taxon>
        <taxon>Fabaceae</taxon>
        <taxon>Papilionoideae</taxon>
        <taxon>50 kb inversion clade</taxon>
        <taxon>dalbergioids sensu lato</taxon>
        <taxon>Dalbergieae</taxon>
        <taxon>Pterocarpus clade</taxon>
        <taxon>Arachis</taxon>
    </lineage>
</organism>
<dbReference type="InterPro" id="IPR043129">
    <property type="entry name" value="ATPase_NBD"/>
</dbReference>
<evidence type="ECO:0000313" key="7">
    <source>
        <dbReference type="EMBL" id="RYQ88544.1"/>
    </source>
</evidence>
<reference evidence="7 8" key="1">
    <citation type="submission" date="2019-01" db="EMBL/GenBank/DDBJ databases">
        <title>Sequencing of cultivated peanut Arachis hypogaea provides insights into genome evolution and oil improvement.</title>
        <authorList>
            <person name="Chen X."/>
        </authorList>
    </citation>
    <scope>NUCLEOTIDE SEQUENCE [LARGE SCALE GENOMIC DNA]</scope>
    <source>
        <strain evidence="8">cv. Fuhuasheng</strain>
        <tissue evidence="7">Leaves</tissue>
    </source>
</reference>
<keyword evidence="2" id="KW-0808">Transferase</keyword>
<dbReference type="GO" id="GO:0006071">
    <property type="term" value="P:glycerol metabolic process"/>
    <property type="evidence" value="ECO:0007669"/>
    <property type="project" value="TreeGrafter"/>
</dbReference>
<comment type="similarity">
    <text evidence="1">Belongs to the FGGY kinase family.</text>
</comment>
<accession>A0A444XFK6</accession>
<dbReference type="InterPro" id="IPR018485">
    <property type="entry name" value="FGGY_C"/>
</dbReference>
<dbReference type="GO" id="GO:0046167">
    <property type="term" value="P:glycerol-3-phosphate biosynthetic process"/>
    <property type="evidence" value="ECO:0007669"/>
    <property type="project" value="TreeGrafter"/>
</dbReference>
<keyword evidence="5" id="KW-0067">ATP-binding</keyword>
<dbReference type="GO" id="GO:0005524">
    <property type="term" value="F:ATP binding"/>
    <property type="evidence" value="ECO:0007669"/>
    <property type="project" value="UniProtKB-KW"/>
</dbReference>
<evidence type="ECO:0000256" key="4">
    <source>
        <dbReference type="ARBA" id="ARBA00022777"/>
    </source>
</evidence>
<dbReference type="SUPFAM" id="SSF53067">
    <property type="entry name" value="Actin-like ATPase domain"/>
    <property type="match status" value="1"/>
</dbReference>
<evidence type="ECO:0000256" key="5">
    <source>
        <dbReference type="ARBA" id="ARBA00022840"/>
    </source>
</evidence>
<dbReference type="AlphaFoldDB" id="A0A444XFK6"/>
<dbReference type="GO" id="GO:0005739">
    <property type="term" value="C:mitochondrion"/>
    <property type="evidence" value="ECO:0007669"/>
    <property type="project" value="TreeGrafter"/>
</dbReference>
<protein>
    <recommendedName>
        <fullName evidence="6">Carbohydrate kinase FGGY C-terminal domain-containing protein</fullName>
    </recommendedName>
</protein>
<dbReference type="PANTHER" id="PTHR10196">
    <property type="entry name" value="SUGAR KINASE"/>
    <property type="match status" value="1"/>
</dbReference>
<dbReference type="PROSITE" id="PS00445">
    <property type="entry name" value="FGGY_KINASES_2"/>
    <property type="match status" value="1"/>
</dbReference>
<dbReference type="Proteomes" id="UP000289738">
    <property type="component" value="Chromosome B09"/>
</dbReference>
<dbReference type="GO" id="GO:0004370">
    <property type="term" value="F:glycerol kinase activity"/>
    <property type="evidence" value="ECO:0007669"/>
    <property type="project" value="TreeGrafter"/>
</dbReference>
<keyword evidence="4" id="KW-0418">Kinase</keyword>
<evidence type="ECO:0000313" key="8">
    <source>
        <dbReference type="Proteomes" id="UP000289738"/>
    </source>
</evidence>